<name>A0A4R8IGP0_9GAMM</name>
<evidence type="ECO:0000256" key="7">
    <source>
        <dbReference type="ARBA" id="ARBA00022927"/>
    </source>
</evidence>
<dbReference type="GO" id="GO:0055085">
    <property type="term" value="P:transmembrane transport"/>
    <property type="evidence" value="ECO:0007669"/>
    <property type="project" value="InterPro"/>
</dbReference>
<evidence type="ECO:0000256" key="3">
    <source>
        <dbReference type="ARBA" id="ARBA00022448"/>
    </source>
</evidence>
<dbReference type="GO" id="GO:0015891">
    <property type="term" value="P:siderophore transport"/>
    <property type="evidence" value="ECO:0007669"/>
    <property type="project" value="InterPro"/>
</dbReference>
<dbReference type="GO" id="GO:0015031">
    <property type="term" value="P:protein transport"/>
    <property type="evidence" value="ECO:0007669"/>
    <property type="project" value="UniProtKB-UniRule"/>
</dbReference>
<dbReference type="PRINTS" id="PR01374">
    <property type="entry name" value="TONBPROTEIN"/>
</dbReference>
<dbReference type="InterPro" id="IPR006260">
    <property type="entry name" value="TonB/TolA_C"/>
</dbReference>
<comment type="caution">
    <text evidence="13">The sequence shown here is derived from an EMBL/GenBank/DDBJ whole genome shotgun (WGS) entry which is preliminary data.</text>
</comment>
<feature type="compositionally biased region" description="Polar residues" evidence="11">
    <location>
        <begin position="1"/>
        <end position="10"/>
    </location>
</feature>
<accession>A0A4R8IGP0</accession>
<evidence type="ECO:0000256" key="6">
    <source>
        <dbReference type="ARBA" id="ARBA00022692"/>
    </source>
</evidence>
<protein>
    <recommendedName>
        <fullName evidence="10">Protein TonB</fullName>
    </recommendedName>
</protein>
<keyword evidence="5 10" id="KW-0997">Cell inner membrane</keyword>
<dbReference type="EMBL" id="SOQX01000008">
    <property type="protein sequence ID" value="TDX99377.1"/>
    <property type="molecule type" value="Genomic_DNA"/>
</dbReference>
<dbReference type="InterPro" id="IPR051045">
    <property type="entry name" value="TonB-dependent_transducer"/>
</dbReference>
<keyword evidence="10" id="KW-0735">Signal-anchor</keyword>
<dbReference type="SUPFAM" id="SSF74653">
    <property type="entry name" value="TolA/TonB C-terminal domain"/>
    <property type="match status" value="1"/>
</dbReference>
<feature type="region of interest" description="Disordered" evidence="11">
    <location>
        <begin position="1"/>
        <end position="102"/>
    </location>
</feature>
<evidence type="ECO:0000256" key="2">
    <source>
        <dbReference type="ARBA" id="ARBA00006555"/>
    </source>
</evidence>
<dbReference type="NCBIfam" id="TIGR01352">
    <property type="entry name" value="tonB_Cterm"/>
    <property type="match status" value="1"/>
</dbReference>
<gene>
    <name evidence="13" type="ORF">EDC23_2590</name>
</gene>
<feature type="compositionally biased region" description="Low complexity" evidence="11">
    <location>
        <begin position="53"/>
        <end position="76"/>
    </location>
</feature>
<organism evidence="13 14">
    <name type="scientific">Thiohalophilus thiocyanatoxydans</name>
    <dbReference type="NCBI Taxonomy" id="381308"/>
    <lineage>
        <taxon>Bacteria</taxon>
        <taxon>Pseudomonadati</taxon>
        <taxon>Pseudomonadota</taxon>
        <taxon>Gammaproteobacteria</taxon>
        <taxon>Thiohalomonadales</taxon>
        <taxon>Thiohalophilaceae</taxon>
        <taxon>Thiohalophilus</taxon>
    </lineage>
</organism>
<evidence type="ECO:0000256" key="10">
    <source>
        <dbReference type="RuleBase" id="RU362123"/>
    </source>
</evidence>
<proteinExistence type="inferred from homology"/>
<keyword evidence="7 10" id="KW-0653">Protein transport</keyword>
<evidence type="ECO:0000256" key="4">
    <source>
        <dbReference type="ARBA" id="ARBA00022475"/>
    </source>
</evidence>
<keyword evidence="4 10" id="KW-1003">Cell membrane</keyword>
<reference evidence="13 14" key="1">
    <citation type="submission" date="2019-03" db="EMBL/GenBank/DDBJ databases">
        <title>Genomic Encyclopedia of Type Strains, Phase IV (KMG-IV): sequencing the most valuable type-strain genomes for metagenomic binning, comparative biology and taxonomic classification.</title>
        <authorList>
            <person name="Goeker M."/>
        </authorList>
    </citation>
    <scope>NUCLEOTIDE SEQUENCE [LARGE SCALE GENOMIC DNA]</scope>
    <source>
        <strain evidence="13 14">DSM 16326</strain>
    </source>
</reference>
<keyword evidence="14" id="KW-1185">Reference proteome</keyword>
<keyword evidence="9" id="KW-0472">Membrane</keyword>
<evidence type="ECO:0000313" key="13">
    <source>
        <dbReference type="EMBL" id="TDX99377.1"/>
    </source>
</evidence>
<comment type="similarity">
    <text evidence="2 10">Belongs to the TonB family.</text>
</comment>
<dbReference type="GO" id="GO:0005886">
    <property type="term" value="C:plasma membrane"/>
    <property type="evidence" value="ECO:0007669"/>
    <property type="project" value="UniProtKB-SubCell"/>
</dbReference>
<dbReference type="PROSITE" id="PS52015">
    <property type="entry name" value="TONB_CTD"/>
    <property type="match status" value="1"/>
</dbReference>
<dbReference type="InterPro" id="IPR037682">
    <property type="entry name" value="TonB_C"/>
</dbReference>
<evidence type="ECO:0000256" key="11">
    <source>
        <dbReference type="SAM" id="MobiDB-lite"/>
    </source>
</evidence>
<comment type="subcellular location">
    <subcellularLocation>
        <location evidence="1 10">Cell inner membrane</location>
        <topology evidence="1 10">Single-pass membrane protein</topology>
        <orientation evidence="1 10">Periplasmic side</orientation>
    </subcellularLocation>
</comment>
<keyword evidence="3 10" id="KW-0813">Transport</keyword>
<dbReference type="PANTHER" id="PTHR33446">
    <property type="entry name" value="PROTEIN TONB-RELATED"/>
    <property type="match status" value="1"/>
</dbReference>
<sequence length="196" mass="21438">MQVQLAQGETTDPAADTGSADRPEVSAKPITPLPEPEPAPQPQVSHSGERNPAPETQPETTPVEQPAEPAPQQTVENSAAPKPARFDPQSADHAVDQAQRQSQVKARLQESLKLHLDYPEMARRRGWEGEVTVSVQLDREGKIMDVAIRESSGHRILDDNTLKTLKNLPRLEGADSLLDGKGITIQLPVIYQLSRI</sequence>
<evidence type="ECO:0000259" key="12">
    <source>
        <dbReference type="PROSITE" id="PS52015"/>
    </source>
</evidence>
<evidence type="ECO:0000313" key="14">
    <source>
        <dbReference type="Proteomes" id="UP000294914"/>
    </source>
</evidence>
<dbReference type="InterPro" id="IPR003538">
    <property type="entry name" value="TonB"/>
</dbReference>
<dbReference type="AlphaFoldDB" id="A0A4R8IGP0"/>
<comment type="function">
    <text evidence="10">Interacts with outer membrane receptor proteins that carry out high-affinity binding and energy dependent uptake into the periplasmic space of specific substrates. It could act to transduce energy from the cytoplasmic membrane to specific energy-requiring processes in the outer membrane, resulting in the release into the periplasm of ligands bound by these outer membrane proteins.</text>
</comment>
<dbReference type="Pfam" id="PF03544">
    <property type="entry name" value="TonB_C"/>
    <property type="match status" value="1"/>
</dbReference>
<dbReference type="GO" id="GO:0031992">
    <property type="term" value="F:energy transducer activity"/>
    <property type="evidence" value="ECO:0007669"/>
    <property type="project" value="InterPro"/>
</dbReference>
<evidence type="ECO:0000256" key="1">
    <source>
        <dbReference type="ARBA" id="ARBA00004383"/>
    </source>
</evidence>
<feature type="compositionally biased region" description="Pro residues" evidence="11">
    <location>
        <begin position="31"/>
        <end position="41"/>
    </location>
</feature>
<dbReference type="Gene3D" id="3.30.1150.10">
    <property type="match status" value="1"/>
</dbReference>
<evidence type="ECO:0000256" key="8">
    <source>
        <dbReference type="ARBA" id="ARBA00022989"/>
    </source>
</evidence>
<feature type="domain" description="TonB C-terminal" evidence="12">
    <location>
        <begin position="103"/>
        <end position="196"/>
    </location>
</feature>
<dbReference type="Proteomes" id="UP000294914">
    <property type="component" value="Unassembled WGS sequence"/>
</dbReference>
<keyword evidence="6" id="KW-0812">Transmembrane</keyword>
<keyword evidence="8" id="KW-1133">Transmembrane helix</keyword>
<evidence type="ECO:0000256" key="9">
    <source>
        <dbReference type="ARBA" id="ARBA00023136"/>
    </source>
</evidence>
<dbReference type="GO" id="GO:0030288">
    <property type="term" value="C:outer membrane-bounded periplasmic space"/>
    <property type="evidence" value="ECO:0007669"/>
    <property type="project" value="InterPro"/>
</dbReference>
<evidence type="ECO:0000256" key="5">
    <source>
        <dbReference type="ARBA" id="ARBA00022519"/>
    </source>
</evidence>